<proteinExistence type="predicted"/>
<gene>
    <name evidence="2" type="ORF">FF38_11818</name>
</gene>
<protein>
    <recommendedName>
        <fullName evidence="1">Sox developmental protein N-terminal domain-containing protein</fullName>
    </recommendedName>
</protein>
<evidence type="ECO:0000313" key="3">
    <source>
        <dbReference type="Proteomes" id="UP000037069"/>
    </source>
</evidence>
<evidence type="ECO:0000313" key="2">
    <source>
        <dbReference type="EMBL" id="KNC25058.1"/>
    </source>
</evidence>
<name>A0A0L0BYE1_LUCCU</name>
<reference evidence="2 3" key="1">
    <citation type="journal article" date="2015" name="Nat. Commun.">
        <title>Lucilia cuprina genome unlocks parasitic fly biology to underpin future interventions.</title>
        <authorList>
            <person name="Anstead C.A."/>
            <person name="Korhonen P.K."/>
            <person name="Young N.D."/>
            <person name="Hall R.S."/>
            <person name="Jex A.R."/>
            <person name="Murali S.C."/>
            <person name="Hughes D.S."/>
            <person name="Lee S.F."/>
            <person name="Perry T."/>
            <person name="Stroehlein A.J."/>
            <person name="Ansell B.R."/>
            <person name="Breugelmans B."/>
            <person name="Hofmann A."/>
            <person name="Qu J."/>
            <person name="Dugan S."/>
            <person name="Lee S.L."/>
            <person name="Chao H."/>
            <person name="Dinh H."/>
            <person name="Han Y."/>
            <person name="Doddapaneni H.V."/>
            <person name="Worley K.C."/>
            <person name="Muzny D.M."/>
            <person name="Ioannidis P."/>
            <person name="Waterhouse R.M."/>
            <person name="Zdobnov E.M."/>
            <person name="James P.J."/>
            <person name="Bagnall N.H."/>
            <person name="Kotze A.C."/>
            <person name="Gibbs R.A."/>
            <person name="Richards S."/>
            <person name="Batterham P."/>
            <person name="Gasser R.B."/>
        </authorList>
    </citation>
    <scope>NUCLEOTIDE SEQUENCE [LARGE SCALE GENOMIC DNA]</scope>
    <source>
        <strain evidence="2 3">LS</strain>
        <tissue evidence="2">Full body</tissue>
    </source>
</reference>
<dbReference type="InterPro" id="IPR022151">
    <property type="entry name" value="Sox_N"/>
</dbReference>
<dbReference type="AlphaFoldDB" id="A0A0L0BYE1"/>
<keyword evidence="3" id="KW-1185">Reference proteome</keyword>
<dbReference type="Proteomes" id="UP000037069">
    <property type="component" value="Unassembled WGS sequence"/>
</dbReference>
<organism evidence="2 3">
    <name type="scientific">Lucilia cuprina</name>
    <name type="common">Green bottle fly</name>
    <name type="synonym">Australian sheep blowfly</name>
    <dbReference type="NCBI Taxonomy" id="7375"/>
    <lineage>
        <taxon>Eukaryota</taxon>
        <taxon>Metazoa</taxon>
        <taxon>Ecdysozoa</taxon>
        <taxon>Arthropoda</taxon>
        <taxon>Hexapoda</taxon>
        <taxon>Insecta</taxon>
        <taxon>Pterygota</taxon>
        <taxon>Neoptera</taxon>
        <taxon>Endopterygota</taxon>
        <taxon>Diptera</taxon>
        <taxon>Brachycera</taxon>
        <taxon>Muscomorpha</taxon>
        <taxon>Oestroidea</taxon>
        <taxon>Calliphoridae</taxon>
        <taxon>Luciliinae</taxon>
        <taxon>Lucilia</taxon>
    </lineage>
</organism>
<dbReference type="Pfam" id="PF12444">
    <property type="entry name" value="Sox_N"/>
    <property type="match status" value="1"/>
</dbReference>
<evidence type="ECO:0000259" key="1">
    <source>
        <dbReference type="Pfam" id="PF12444"/>
    </source>
</evidence>
<accession>A0A0L0BYE1</accession>
<comment type="caution">
    <text evidence="2">The sequence shown here is derived from an EMBL/GenBank/DDBJ whole genome shotgun (WGS) entry which is preliminary data.</text>
</comment>
<dbReference type="OrthoDB" id="6247875at2759"/>
<dbReference type="EMBL" id="JRES01001160">
    <property type="protein sequence ID" value="KNC25058.1"/>
    <property type="molecule type" value="Genomic_DNA"/>
</dbReference>
<feature type="domain" description="Sox developmental protein N-terminal" evidence="1">
    <location>
        <begin position="12"/>
        <end position="70"/>
    </location>
</feature>
<sequence length="84" mass="9217">MATDSNPTTTTTTKKSERVKPVETLVLANIALKAEQKRLNGEGGVGRKEDERITSAVMKVLEGYDWNLVQASAKDEDAQLLIEN</sequence>